<dbReference type="Proteomes" id="UP001642409">
    <property type="component" value="Unassembled WGS sequence"/>
</dbReference>
<keyword evidence="1" id="KW-0812">Transmembrane</keyword>
<keyword evidence="1" id="KW-1133">Transmembrane helix</keyword>
<dbReference type="EMBL" id="CAXDID020000478">
    <property type="protein sequence ID" value="CAL6095693.1"/>
    <property type="molecule type" value="Genomic_DNA"/>
</dbReference>
<gene>
    <name evidence="2" type="ORF">HINF_LOCUS2065</name>
    <name evidence="3" type="ORF">HINF_LOCUS68072</name>
</gene>
<accession>A0AA86N7W0</accession>
<dbReference type="AlphaFoldDB" id="A0AA86N7W0"/>
<feature type="transmembrane region" description="Helical" evidence="1">
    <location>
        <begin position="170"/>
        <end position="190"/>
    </location>
</feature>
<reference evidence="3 4" key="2">
    <citation type="submission" date="2024-07" db="EMBL/GenBank/DDBJ databases">
        <authorList>
            <person name="Akdeniz Z."/>
        </authorList>
    </citation>
    <scope>NUCLEOTIDE SEQUENCE [LARGE SCALE GENOMIC DNA]</scope>
</reference>
<name>A0AA86N7W0_9EUKA</name>
<protein>
    <submittedName>
        <fullName evidence="3">Hypothetical_protein</fullName>
    </submittedName>
</protein>
<reference evidence="2" key="1">
    <citation type="submission" date="2023-06" db="EMBL/GenBank/DDBJ databases">
        <authorList>
            <person name="Kurt Z."/>
        </authorList>
    </citation>
    <scope>NUCLEOTIDE SEQUENCE</scope>
</reference>
<sequence length="327" mass="36890">MYVADNDELQLPIGKNFQGRCIPAQFGACQDMIASIIAGSVPTMTLTIGGQTETITVSKFLFNGLIDNITVAQNFTNITYTINANTARSGVFQPYCYAVPNDQLTQVPTKYTLSPQTYVFNVGTNVLTEICEVCNPLFIYYCDIQLDNELYLDVQDTQLNRNQHPNSLSIQIPLIIFTSLVFIFIGYLIIKQYIKKRFVYRNKPGKQNIRKFEPTTKVQKKNLSSTFGTNSLPILEQVIPTAEPVVTEPELISPIEEEPEPEAPKVEIDDTDKVKKLKERLRKRHALELDTKNVPTAFIRAGIQTMLEADSRSFDRGQGQGLKPIRK</sequence>
<evidence type="ECO:0000256" key="1">
    <source>
        <dbReference type="SAM" id="Phobius"/>
    </source>
</evidence>
<evidence type="ECO:0000313" key="3">
    <source>
        <dbReference type="EMBL" id="CAL6095693.1"/>
    </source>
</evidence>
<proteinExistence type="predicted"/>
<evidence type="ECO:0000313" key="2">
    <source>
        <dbReference type="EMBL" id="CAI9914420.1"/>
    </source>
</evidence>
<dbReference type="EMBL" id="CATOUU010000050">
    <property type="protein sequence ID" value="CAI9914420.1"/>
    <property type="molecule type" value="Genomic_DNA"/>
</dbReference>
<comment type="caution">
    <text evidence="2">The sequence shown here is derived from an EMBL/GenBank/DDBJ whole genome shotgun (WGS) entry which is preliminary data.</text>
</comment>
<keyword evidence="4" id="KW-1185">Reference proteome</keyword>
<organism evidence="2">
    <name type="scientific">Hexamita inflata</name>
    <dbReference type="NCBI Taxonomy" id="28002"/>
    <lineage>
        <taxon>Eukaryota</taxon>
        <taxon>Metamonada</taxon>
        <taxon>Diplomonadida</taxon>
        <taxon>Hexamitidae</taxon>
        <taxon>Hexamitinae</taxon>
        <taxon>Hexamita</taxon>
    </lineage>
</organism>
<keyword evidence="1" id="KW-0472">Membrane</keyword>
<evidence type="ECO:0000313" key="4">
    <source>
        <dbReference type="Proteomes" id="UP001642409"/>
    </source>
</evidence>